<accession>A0A1Y1V934</accession>
<dbReference type="InterPro" id="IPR019355">
    <property type="entry name" value="Cell_cycle_regulator_Mat89Bb"/>
</dbReference>
<keyword evidence="1" id="KW-0175">Coiled coil</keyword>
<name>A0A1Y1V934_9FUNG</name>
<protein>
    <submittedName>
        <fullName evidence="2">Uncharacterized protein</fullName>
    </submittedName>
</protein>
<dbReference type="OrthoDB" id="5844105at2759"/>
<keyword evidence="3" id="KW-1185">Reference proteome</keyword>
<dbReference type="STRING" id="1754192.A0A1Y1V934"/>
<dbReference type="Proteomes" id="UP000193944">
    <property type="component" value="Unassembled WGS sequence"/>
</dbReference>
<proteinExistence type="predicted"/>
<evidence type="ECO:0000256" key="1">
    <source>
        <dbReference type="SAM" id="Coils"/>
    </source>
</evidence>
<dbReference type="AlphaFoldDB" id="A0A1Y1V934"/>
<reference evidence="2 3" key="2">
    <citation type="submission" date="2016-08" db="EMBL/GenBank/DDBJ databases">
        <title>Pervasive Adenine N6-methylation of Active Genes in Fungi.</title>
        <authorList>
            <consortium name="DOE Joint Genome Institute"/>
            <person name="Mondo S.J."/>
            <person name="Dannebaum R.O."/>
            <person name="Kuo R.C."/>
            <person name="Labutti K."/>
            <person name="Haridas S."/>
            <person name="Kuo A."/>
            <person name="Salamov A."/>
            <person name="Ahrendt S.R."/>
            <person name="Lipzen A."/>
            <person name="Sullivan W."/>
            <person name="Andreopoulos W.B."/>
            <person name="Clum A."/>
            <person name="Lindquist E."/>
            <person name="Daum C."/>
            <person name="Ramamoorthy G.K."/>
            <person name="Gryganskyi A."/>
            <person name="Culley D."/>
            <person name="Magnuson J.K."/>
            <person name="James T.Y."/>
            <person name="O'Malley M.A."/>
            <person name="Stajich J.E."/>
            <person name="Spatafora J.W."/>
            <person name="Visel A."/>
            <person name="Grigoriev I.V."/>
        </authorList>
    </citation>
    <scope>NUCLEOTIDE SEQUENCE [LARGE SCALE GENOMIC DNA]</scope>
    <source>
        <strain evidence="2 3">S4</strain>
    </source>
</reference>
<dbReference type="EMBL" id="MCFG01000743">
    <property type="protein sequence ID" value="ORX49383.1"/>
    <property type="molecule type" value="Genomic_DNA"/>
</dbReference>
<feature type="non-terminal residue" evidence="2">
    <location>
        <position position="197"/>
    </location>
</feature>
<organism evidence="2 3">
    <name type="scientific">Anaeromyces robustus</name>
    <dbReference type="NCBI Taxonomy" id="1754192"/>
    <lineage>
        <taxon>Eukaryota</taxon>
        <taxon>Fungi</taxon>
        <taxon>Fungi incertae sedis</taxon>
        <taxon>Chytridiomycota</taxon>
        <taxon>Chytridiomycota incertae sedis</taxon>
        <taxon>Neocallimastigomycetes</taxon>
        <taxon>Neocallimastigales</taxon>
        <taxon>Neocallimastigaceae</taxon>
        <taxon>Anaeromyces</taxon>
    </lineage>
</organism>
<dbReference type="Pfam" id="PF10221">
    <property type="entry name" value="Mat89Bb"/>
    <property type="match status" value="1"/>
</dbReference>
<gene>
    <name evidence="2" type="ORF">BCR32DRAFT_288182</name>
</gene>
<reference evidence="2 3" key="1">
    <citation type="submission" date="2016-08" db="EMBL/GenBank/DDBJ databases">
        <title>A Parts List for Fungal Cellulosomes Revealed by Comparative Genomics.</title>
        <authorList>
            <consortium name="DOE Joint Genome Institute"/>
            <person name="Haitjema C.H."/>
            <person name="Gilmore S.P."/>
            <person name="Henske J.K."/>
            <person name="Solomon K.V."/>
            <person name="De Groot R."/>
            <person name="Kuo A."/>
            <person name="Mondo S.J."/>
            <person name="Salamov A.A."/>
            <person name="Labutti K."/>
            <person name="Zhao Z."/>
            <person name="Chiniquy J."/>
            <person name="Barry K."/>
            <person name="Brewer H.M."/>
            <person name="Purvine S.O."/>
            <person name="Wright A.T."/>
            <person name="Boxma B."/>
            <person name="Van Alen T."/>
            <person name="Hackstein J.H."/>
            <person name="Baker S.E."/>
            <person name="Grigoriev I.V."/>
            <person name="O'Malley M.A."/>
        </authorList>
    </citation>
    <scope>NUCLEOTIDE SEQUENCE [LARGE SCALE GENOMIC DNA]</scope>
    <source>
        <strain evidence="2 3">S4</strain>
    </source>
</reference>
<sequence>MEIISLNRTIFILDCHPDCTKQSTQCDEYCKNLPPRSIWSCFIEGVHEYSRIFYDLSYSSKSMLSVHISNGNSNNIVNNWNDIEQIPEQISKGLQSVNLEKIESKIDRIQNSIIKALKSLEEENEEHKFDKINGRIVLLLLDNSNKFNIDKSDRINKKNIFRYYESKDSSFDIRDILISAWEKFTSSKNEKKNKLEN</sequence>
<feature type="coiled-coil region" evidence="1">
    <location>
        <begin position="99"/>
        <end position="126"/>
    </location>
</feature>
<evidence type="ECO:0000313" key="3">
    <source>
        <dbReference type="Proteomes" id="UP000193944"/>
    </source>
</evidence>
<evidence type="ECO:0000313" key="2">
    <source>
        <dbReference type="EMBL" id="ORX49383.1"/>
    </source>
</evidence>
<comment type="caution">
    <text evidence="2">The sequence shown here is derived from an EMBL/GenBank/DDBJ whole genome shotgun (WGS) entry which is preliminary data.</text>
</comment>